<keyword evidence="1" id="KW-1133">Transmembrane helix</keyword>
<name>A0A6N7W9D8_9ACTO</name>
<dbReference type="Proteomes" id="UP000470875">
    <property type="component" value="Unassembled WGS sequence"/>
</dbReference>
<keyword evidence="1" id="KW-0472">Membrane</keyword>
<evidence type="ECO:0000256" key="1">
    <source>
        <dbReference type="SAM" id="Phobius"/>
    </source>
</evidence>
<evidence type="ECO:0000313" key="3">
    <source>
        <dbReference type="Proteomes" id="UP000470875"/>
    </source>
</evidence>
<proteinExistence type="predicted"/>
<comment type="caution">
    <text evidence="2">The sequence shown here is derived from an EMBL/GenBank/DDBJ whole genome shotgun (WGS) entry which is preliminary data.</text>
</comment>
<reference evidence="2 3" key="1">
    <citation type="submission" date="2019-08" db="EMBL/GenBank/DDBJ databases">
        <title>In-depth cultivation of the pig gut microbiome towards novel bacterial diversity and tailored functional studies.</title>
        <authorList>
            <person name="Wylensek D."/>
            <person name="Hitch T.C.A."/>
            <person name="Clavel T."/>
        </authorList>
    </citation>
    <scope>NUCLEOTIDE SEQUENCE [LARGE SCALE GENOMIC DNA]</scope>
    <source>
        <strain evidence="2 3">WB03_NA08</strain>
    </source>
</reference>
<dbReference type="AlphaFoldDB" id="A0A6N7W9D8"/>
<dbReference type="EMBL" id="VULO01000011">
    <property type="protein sequence ID" value="MSS85042.1"/>
    <property type="molecule type" value="Genomic_DNA"/>
</dbReference>
<protein>
    <submittedName>
        <fullName evidence="2">Uncharacterized protein</fullName>
    </submittedName>
</protein>
<feature type="transmembrane region" description="Helical" evidence="1">
    <location>
        <begin position="99"/>
        <end position="116"/>
    </location>
</feature>
<accession>A0A6N7W9D8</accession>
<evidence type="ECO:0000313" key="2">
    <source>
        <dbReference type="EMBL" id="MSS85042.1"/>
    </source>
</evidence>
<feature type="transmembrane region" description="Helical" evidence="1">
    <location>
        <begin position="67"/>
        <end position="87"/>
    </location>
</feature>
<dbReference type="RefSeq" id="WP_154545930.1">
    <property type="nucleotide sequence ID" value="NZ_VULO01000011.1"/>
</dbReference>
<keyword evidence="1" id="KW-0812">Transmembrane</keyword>
<organism evidence="2 3">
    <name type="scientific">Scrofimicrobium canadense</name>
    <dbReference type="NCBI Taxonomy" id="2652290"/>
    <lineage>
        <taxon>Bacteria</taxon>
        <taxon>Bacillati</taxon>
        <taxon>Actinomycetota</taxon>
        <taxon>Actinomycetes</taxon>
        <taxon>Actinomycetales</taxon>
        <taxon>Actinomycetaceae</taxon>
        <taxon>Scrofimicrobium</taxon>
    </lineage>
</organism>
<feature type="transmembrane region" description="Helical" evidence="1">
    <location>
        <begin position="12"/>
        <end position="32"/>
    </location>
</feature>
<feature type="transmembrane region" description="Helical" evidence="1">
    <location>
        <begin position="122"/>
        <end position="139"/>
    </location>
</feature>
<keyword evidence="3" id="KW-1185">Reference proteome</keyword>
<gene>
    <name evidence="2" type="ORF">FYJ24_09760</name>
</gene>
<sequence length="224" mass="24634">MEKQEDSGQKTASGAGITAGVIVLFLFLRILAVSDWNWQVAAEIADSFNFDDAISIAFGTLFERPDLTGIVITIVLPLVLFRVFILARYHGSRGSLTDWLLAVSLVATQVVLVRSFSLWWPVIAPVVLAIVLVIVYMLLKKRDTPPWFTQLGKRAGAIMVAALLVLATTVNTPWSPEEIIVTKSGQLQGYVLENTSGYLRVLTTDREVVIFTNADVISRTPADK</sequence>